<evidence type="ECO:0000256" key="4">
    <source>
        <dbReference type="SAM" id="MobiDB-lite"/>
    </source>
</evidence>
<proteinExistence type="inferred from homology"/>
<evidence type="ECO:0000256" key="2">
    <source>
        <dbReference type="ARBA" id="ARBA00035108"/>
    </source>
</evidence>
<evidence type="ECO:0000313" key="5">
    <source>
        <dbReference type="EMBL" id="MBY8882230.1"/>
    </source>
</evidence>
<dbReference type="PANTHER" id="PTHR40137:SF2">
    <property type="entry name" value="PROTEIN GVPK 1"/>
    <property type="match status" value="1"/>
</dbReference>
<dbReference type="EMBL" id="JAINZZ010000066">
    <property type="protein sequence ID" value="MBY8882230.1"/>
    <property type="molecule type" value="Genomic_DNA"/>
</dbReference>
<keyword evidence="1" id="KW-0304">Gas vesicle</keyword>
<dbReference type="Pfam" id="PF05121">
    <property type="entry name" value="GvpK"/>
    <property type="match status" value="1"/>
</dbReference>
<name>A0ABS7QGD3_9ACTN</name>
<keyword evidence="6" id="KW-1185">Reference proteome</keyword>
<comment type="caution">
    <text evidence="5">The sequence shown here is derived from an EMBL/GenBank/DDBJ whole genome shotgun (WGS) entry which is preliminary data.</text>
</comment>
<feature type="compositionally biased region" description="Basic and acidic residues" evidence="4">
    <location>
        <begin position="1"/>
        <end position="11"/>
    </location>
</feature>
<dbReference type="PANTHER" id="PTHR40137">
    <property type="entry name" value="PROTEIN GVPK 1"/>
    <property type="match status" value="1"/>
</dbReference>
<protein>
    <submittedName>
        <fullName evidence="5">Gas vesicle protein K</fullName>
    </submittedName>
</protein>
<comment type="similarity">
    <text evidence="3">Belongs to the gas vesicle GvpK family.</text>
</comment>
<sequence length="122" mass="13693">MTGRPDDDRRTGHGPSAPDGDHRPARRQGTSVPRRLDIDREEVERGLAGLVLTIVELLRQLMERQAIRRIDQGGLSDEQIENLGLTLMALEDRMTELREHFGLSPEDLNLDLGPLGPLLPRD</sequence>
<evidence type="ECO:0000256" key="3">
    <source>
        <dbReference type="ARBA" id="ARBA00035659"/>
    </source>
</evidence>
<dbReference type="Proteomes" id="UP000778578">
    <property type="component" value="Unassembled WGS sequence"/>
</dbReference>
<evidence type="ECO:0000256" key="1">
    <source>
        <dbReference type="ARBA" id="ARBA00022987"/>
    </source>
</evidence>
<feature type="region of interest" description="Disordered" evidence="4">
    <location>
        <begin position="1"/>
        <end position="37"/>
    </location>
</feature>
<comment type="subcellular location">
    <subcellularLocation>
        <location evidence="2">Gas vesicle</location>
    </subcellularLocation>
</comment>
<reference evidence="5 6" key="1">
    <citation type="submission" date="2021-08" db="EMBL/GenBank/DDBJ databases">
        <title>WGS of actinomycetes from Thailand.</title>
        <authorList>
            <person name="Thawai C."/>
        </authorList>
    </citation>
    <scope>NUCLEOTIDE SEQUENCE [LARGE SCALE GENOMIC DNA]</scope>
    <source>
        <strain evidence="5 6">PLK6-54</strain>
    </source>
</reference>
<dbReference type="RefSeq" id="WP_222968438.1">
    <property type="nucleotide sequence ID" value="NZ_JAINZZ010000066.1"/>
</dbReference>
<accession>A0ABS7QGD3</accession>
<evidence type="ECO:0000313" key="6">
    <source>
        <dbReference type="Proteomes" id="UP000778578"/>
    </source>
</evidence>
<gene>
    <name evidence="5" type="ORF">K7862_32035</name>
</gene>
<organism evidence="5 6">
    <name type="scientific">Actinacidiphila acidipaludis</name>
    <dbReference type="NCBI Taxonomy" id="2873382"/>
    <lineage>
        <taxon>Bacteria</taxon>
        <taxon>Bacillati</taxon>
        <taxon>Actinomycetota</taxon>
        <taxon>Actinomycetes</taxon>
        <taxon>Kitasatosporales</taxon>
        <taxon>Streptomycetaceae</taxon>
        <taxon>Actinacidiphila</taxon>
    </lineage>
</organism>
<dbReference type="InterPro" id="IPR007805">
    <property type="entry name" value="GvpK"/>
</dbReference>